<evidence type="ECO:0000313" key="8">
    <source>
        <dbReference type="Proteomes" id="UP001523550"/>
    </source>
</evidence>
<comment type="caution">
    <text evidence="7">The sequence shown here is derived from an EMBL/GenBank/DDBJ whole genome shotgun (WGS) entry which is preliminary data.</text>
</comment>
<evidence type="ECO:0000256" key="2">
    <source>
        <dbReference type="ARBA" id="ARBA00009142"/>
    </source>
</evidence>
<name>A0ABT1GAH3_9GAMM</name>
<feature type="transmembrane region" description="Helical" evidence="6">
    <location>
        <begin position="149"/>
        <end position="170"/>
    </location>
</feature>
<keyword evidence="5 6" id="KW-0472">Membrane</keyword>
<feature type="transmembrane region" description="Helical" evidence="6">
    <location>
        <begin position="176"/>
        <end position="201"/>
    </location>
</feature>
<dbReference type="EMBL" id="JALJYF010000002">
    <property type="protein sequence ID" value="MCP1728312.1"/>
    <property type="molecule type" value="Genomic_DNA"/>
</dbReference>
<gene>
    <name evidence="7" type="ORF">J2T60_002312</name>
</gene>
<dbReference type="RefSeq" id="WP_253450199.1">
    <property type="nucleotide sequence ID" value="NZ_JALJYF010000002.1"/>
</dbReference>
<comment type="subcellular location">
    <subcellularLocation>
        <location evidence="6">Cell membrane</location>
        <topology evidence="6">Multi-pass membrane protein</topology>
    </subcellularLocation>
    <subcellularLocation>
        <location evidence="1">Membrane</location>
        <topology evidence="1">Multi-pass membrane protein</topology>
    </subcellularLocation>
</comment>
<keyword evidence="4 6" id="KW-1133">Transmembrane helix</keyword>
<evidence type="ECO:0000256" key="6">
    <source>
        <dbReference type="RuleBase" id="RU363041"/>
    </source>
</evidence>
<dbReference type="PANTHER" id="PTHR43483:SF3">
    <property type="entry name" value="MEMBRANE TRANSPORTER PROTEIN HI_0806-RELATED"/>
    <property type="match status" value="1"/>
</dbReference>
<accession>A0ABT1GAH3</accession>
<reference evidence="7 8" key="1">
    <citation type="submission" date="2022-03" db="EMBL/GenBank/DDBJ databases">
        <title>Genomic Encyclopedia of Type Strains, Phase III (KMG-III): the genomes of soil and plant-associated and newly described type strains.</title>
        <authorList>
            <person name="Whitman W."/>
        </authorList>
    </citation>
    <scope>NUCLEOTIDE SEQUENCE [LARGE SCALE GENOMIC DNA]</scope>
    <source>
        <strain evidence="7 8">BSker1</strain>
    </source>
</reference>
<keyword evidence="8" id="KW-1185">Reference proteome</keyword>
<dbReference type="PANTHER" id="PTHR43483">
    <property type="entry name" value="MEMBRANE TRANSPORTER PROTEIN HI_0806-RELATED"/>
    <property type="match status" value="1"/>
</dbReference>
<feature type="transmembrane region" description="Helical" evidence="6">
    <location>
        <begin position="50"/>
        <end position="72"/>
    </location>
</feature>
<feature type="transmembrane region" description="Helical" evidence="6">
    <location>
        <begin position="84"/>
        <end position="103"/>
    </location>
</feature>
<sequence>MTDWMMMLPLLLLTGAVAGLLAGMLGLGGGLAVVPSLFWLLRWQGVAPELAMQVAVATSLATMVLTSATAARAHWLLGTTRRDLLPWLLPGVAVGSVLAPFLVTRIPVSFLTALFAGFMFAVAARMAMPQRSPQQAGRARPLELGFGGVGVALLSAMLGVGGGILTVPWLQWRGLAMAQAVAVSVTAVMVVGVIATAVYLLKGAASDLPGTIGLVHWPSVIAIAAVSMVVSPLGGRLARRLPDQRLRRIFALVLLVVGLTMLL</sequence>
<dbReference type="Proteomes" id="UP001523550">
    <property type="component" value="Unassembled WGS sequence"/>
</dbReference>
<organism evidence="7 8">
    <name type="scientific">Natronospira proteinivora</name>
    <dbReference type="NCBI Taxonomy" id="1807133"/>
    <lineage>
        <taxon>Bacteria</taxon>
        <taxon>Pseudomonadati</taxon>
        <taxon>Pseudomonadota</taxon>
        <taxon>Gammaproteobacteria</taxon>
        <taxon>Natronospirales</taxon>
        <taxon>Natronospiraceae</taxon>
        <taxon>Natronospira</taxon>
    </lineage>
</organism>
<protein>
    <recommendedName>
        <fullName evidence="6">Probable membrane transporter protein</fullName>
    </recommendedName>
</protein>
<proteinExistence type="inferred from homology"/>
<evidence type="ECO:0000256" key="3">
    <source>
        <dbReference type="ARBA" id="ARBA00022692"/>
    </source>
</evidence>
<dbReference type="InterPro" id="IPR002781">
    <property type="entry name" value="TM_pro_TauE-like"/>
</dbReference>
<feature type="transmembrane region" description="Helical" evidence="6">
    <location>
        <begin position="109"/>
        <end position="128"/>
    </location>
</feature>
<evidence type="ECO:0000313" key="7">
    <source>
        <dbReference type="EMBL" id="MCP1728312.1"/>
    </source>
</evidence>
<comment type="similarity">
    <text evidence="2 6">Belongs to the 4-toluene sulfonate uptake permease (TSUP) (TC 2.A.102) family.</text>
</comment>
<keyword evidence="3 6" id="KW-0812">Transmembrane</keyword>
<evidence type="ECO:0000256" key="4">
    <source>
        <dbReference type="ARBA" id="ARBA00022989"/>
    </source>
</evidence>
<keyword evidence="6" id="KW-1003">Cell membrane</keyword>
<feature type="transmembrane region" description="Helical" evidence="6">
    <location>
        <begin position="213"/>
        <end position="234"/>
    </location>
</feature>
<evidence type="ECO:0000256" key="5">
    <source>
        <dbReference type="ARBA" id="ARBA00023136"/>
    </source>
</evidence>
<feature type="transmembrane region" description="Helical" evidence="6">
    <location>
        <begin position="246"/>
        <end position="262"/>
    </location>
</feature>
<evidence type="ECO:0000256" key="1">
    <source>
        <dbReference type="ARBA" id="ARBA00004141"/>
    </source>
</evidence>
<dbReference type="Pfam" id="PF01925">
    <property type="entry name" value="TauE"/>
    <property type="match status" value="1"/>
</dbReference>